<dbReference type="EMBL" id="MLAK01001437">
    <property type="protein sequence ID" value="OHS93080.1"/>
    <property type="molecule type" value="Genomic_DNA"/>
</dbReference>
<evidence type="ECO:0000313" key="4">
    <source>
        <dbReference type="Proteomes" id="UP000179807"/>
    </source>
</evidence>
<dbReference type="VEuPathDB" id="TrichDB:TRFO_12103"/>
<dbReference type="Proteomes" id="UP000179807">
    <property type="component" value="Unassembled WGS sequence"/>
</dbReference>
<organism evidence="3 4">
    <name type="scientific">Tritrichomonas foetus</name>
    <dbReference type="NCBI Taxonomy" id="1144522"/>
    <lineage>
        <taxon>Eukaryota</taxon>
        <taxon>Metamonada</taxon>
        <taxon>Parabasalia</taxon>
        <taxon>Tritrichomonadida</taxon>
        <taxon>Tritrichomonadidae</taxon>
        <taxon>Tritrichomonas</taxon>
    </lineage>
</organism>
<accession>A0A1J4J0I1</accession>
<keyword evidence="2" id="KW-1133">Transmembrane helix</keyword>
<sequence length="401" mass="44873">MLFLSVLLALVSCETIEDKHTSERFEFNPIQEKVFIVRNCLFDLCHATGELQGGSIYAISNDTSVDMLIDSTTFFGCISDKMAGALYFVGGSCTLNAVCFSNCSSPEVGSAYLEPFHELRTSLVNLTSHVMTQSENDGMRVYSIDSSISFNTFNSSFNRVTGGVSSLHCIRQWIIDLKMVNFQSNAYKTDIAFDQGVENFWYHIMTANFYNFTERPEYMFRMTTSVIIWDAIFQKCGTRIFEAPKSVAQQLIRCVFDEVPFQNRTFQIIDSITIGYGVVTATNLIELLNTHYCPHVFTYWPSPTVTPPTQSPSPSQTEVPTRSKVPPPPTPLPSQSPSPEPTITVMPGPTENALQKETFVLVSSVMGISLLLIIIVIIILVVILIRLKNRVIYNPMTTTTI</sequence>
<dbReference type="RefSeq" id="XP_068346217.1">
    <property type="nucleotide sequence ID" value="XM_068496429.1"/>
</dbReference>
<name>A0A1J4J0I1_9EUKA</name>
<gene>
    <name evidence="3" type="ORF">TRFO_12103</name>
</gene>
<feature type="compositionally biased region" description="Low complexity" evidence="1">
    <location>
        <begin position="312"/>
        <end position="324"/>
    </location>
</feature>
<feature type="transmembrane region" description="Helical" evidence="2">
    <location>
        <begin position="359"/>
        <end position="385"/>
    </location>
</feature>
<keyword evidence="2" id="KW-0812">Transmembrane</keyword>
<protein>
    <submittedName>
        <fullName evidence="3">Uncharacterized protein</fullName>
    </submittedName>
</protein>
<proteinExistence type="predicted"/>
<comment type="caution">
    <text evidence="3">The sequence shown here is derived from an EMBL/GenBank/DDBJ whole genome shotgun (WGS) entry which is preliminary data.</text>
</comment>
<evidence type="ECO:0000313" key="3">
    <source>
        <dbReference type="EMBL" id="OHS93080.1"/>
    </source>
</evidence>
<keyword evidence="2" id="KW-0472">Membrane</keyword>
<feature type="compositionally biased region" description="Pro residues" evidence="1">
    <location>
        <begin position="325"/>
        <end position="340"/>
    </location>
</feature>
<dbReference type="GeneID" id="94831133"/>
<reference evidence="3" key="1">
    <citation type="submission" date="2016-10" db="EMBL/GenBank/DDBJ databases">
        <authorList>
            <person name="Benchimol M."/>
            <person name="Almeida L.G."/>
            <person name="Vasconcelos A.T."/>
            <person name="Perreira-Neves A."/>
            <person name="Rosa I.A."/>
            <person name="Tasca T."/>
            <person name="Bogo M.R."/>
            <person name="de Souza W."/>
        </authorList>
    </citation>
    <scope>NUCLEOTIDE SEQUENCE [LARGE SCALE GENOMIC DNA]</scope>
    <source>
        <strain evidence="3">K</strain>
    </source>
</reference>
<keyword evidence="4" id="KW-1185">Reference proteome</keyword>
<evidence type="ECO:0000256" key="1">
    <source>
        <dbReference type="SAM" id="MobiDB-lite"/>
    </source>
</evidence>
<dbReference type="AlphaFoldDB" id="A0A1J4J0I1"/>
<feature type="region of interest" description="Disordered" evidence="1">
    <location>
        <begin position="307"/>
        <end position="348"/>
    </location>
</feature>
<evidence type="ECO:0000256" key="2">
    <source>
        <dbReference type="SAM" id="Phobius"/>
    </source>
</evidence>